<evidence type="ECO:0000313" key="2">
    <source>
        <dbReference type="Proteomes" id="UP000318384"/>
    </source>
</evidence>
<dbReference type="RefSeq" id="WP_145170125.1">
    <property type="nucleotide sequence ID" value="NZ_CP037422.1"/>
</dbReference>
<proteinExistence type="predicted"/>
<evidence type="ECO:0000313" key="1">
    <source>
        <dbReference type="EMBL" id="QDU06719.1"/>
    </source>
</evidence>
<protein>
    <recommendedName>
        <fullName evidence="3">Knr4/Smi1-like domain-containing protein</fullName>
    </recommendedName>
</protein>
<dbReference type="EMBL" id="CP037422">
    <property type="protein sequence ID" value="QDU06719.1"/>
    <property type="molecule type" value="Genomic_DNA"/>
</dbReference>
<organism evidence="1 2">
    <name type="scientific">Gimesia aquarii</name>
    <dbReference type="NCBI Taxonomy" id="2527964"/>
    <lineage>
        <taxon>Bacteria</taxon>
        <taxon>Pseudomonadati</taxon>
        <taxon>Planctomycetota</taxon>
        <taxon>Planctomycetia</taxon>
        <taxon>Planctomycetales</taxon>
        <taxon>Planctomycetaceae</taxon>
        <taxon>Gimesia</taxon>
    </lineage>
</organism>
<evidence type="ECO:0008006" key="3">
    <source>
        <dbReference type="Google" id="ProtNLM"/>
    </source>
</evidence>
<gene>
    <name evidence="1" type="ORF">V202x_00620</name>
</gene>
<dbReference type="OrthoDB" id="515110at2"/>
<dbReference type="AlphaFoldDB" id="A0A517WN75"/>
<reference evidence="1 2" key="1">
    <citation type="submission" date="2019-03" db="EMBL/GenBank/DDBJ databases">
        <title>Deep-cultivation of Planctomycetes and their phenomic and genomic characterization uncovers novel biology.</title>
        <authorList>
            <person name="Wiegand S."/>
            <person name="Jogler M."/>
            <person name="Boedeker C."/>
            <person name="Pinto D."/>
            <person name="Vollmers J."/>
            <person name="Rivas-Marin E."/>
            <person name="Kohn T."/>
            <person name="Peeters S.H."/>
            <person name="Heuer A."/>
            <person name="Rast P."/>
            <person name="Oberbeckmann S."/>
            <person name="Bunk B."/>
            <person name="Jeske O."/>
            <person name="Meyerdierks A."/>
            <person name="Storesund J.E."/>
            <person name="Kallscheuer N."/>
            <person name="Luecker S."/>
            <person name="Lage O.M."/>
            <person name="Pohl T."/>
            <person name="Merkel B.J."/>
            <person name="Hornburger P."/>
            <person name="Mueller R.-W."/>
            <person name="Bruemmer F."/>
            <person name="Labrenz M."/>
            <person name="Spormann A.M."/>
            <person name="Op den Camp H."/>
            <person name="Overmann J."/>
            <person name="Amann R."/>
            <person name="Jetten M.S.M."/>
            <person name="Mascher T."/>
            <person name="Medema M.H."/>
            <person name="Devos D.P."/>
            <person name="Kaster A.-K."/>
            <person name="Ovreas L."/>
            <person name="Rohde M."/>
            <person name="Galperin M.Y."/>
            <person name="Jogler C."/>
        </authorList>
    </citation>
    <scope>NUCLEOTIDE SEQUENCE [LARGE SCALE GENOMIC DNA]</scope>
    <source>
        <strain evidence="1 2">V202</strain>
    </source>
</reference>
<keyword evidence="2" id="KW-1185">Reference proteome</keyword>
<name>A0A517WN75_9PLAN</name>
<sequence length="220" mass="25508">MPSFKNYYRTLYRNFGYPLTKNSAIPPNVIMSAEKQLGVSVPTALRDYYLVAGRESRFNKSHNRLLAPKDWNVDKKRLLFMEENQAVLWWGVSVRNPDTQDPRVSKGHTEEPISWYREHHKCSVFLAVILHYQAVCGGFRFRSSADIPDEINYQFEKQGWTYYGTVNSLMAFSRTNQVVCLMPSNGLPFMDNQWTVLIGAKTKRDLTAVEMELGLNFESY</sequence>
<dbReference type="Proteomes" id="UP000318384">
    <property type="component" value="Chromosome"/>
</dbReference>
<accession>A0A517WN75</accession>